<comment type="caution">
    <text evidence="4">The sequence shown here is derived from an EMBL/GenBank/DDBJ whole genome shotgun (WGS) entry which is preliminary data.</text>
</comment>
<dbReference type="SUPFAM" id="SSF48403">
    <property type="entry name" value="Ankyrin repeat"/>
    <property type="match status" value="1"/>
</dbReference>
<keyword evidence="5" id="KW-1185">Reference proteome</keyword>
<dbReference type="EMBL" id="CAUYUJ010017586">
    <property type="protein sequence ID" value="CAK0876017.1"/>
    <property type="molecule type" value="Genomic_DNA"/>
</dbReference>
<keyword evidence="1" id="KW-0040">ANK repeat</keyword>
<accession>A0ABN9VUT7</accession>
<dbReference type="Pfam" id="PF00023">
    <property type="entry name" value="Ank"/>
    <property type="match status" value="1"/>
</dbReference>
<dbReference type="Gene3D" id="1.25.40.20">
    <property type="entry name" value="Ankyrin repeat-containing domain"/>
    <property type="match status" value="1"/>
</dbReference>
<feature type="non-terminal residue" evidence="4">
    <location>
        <position position="237"/>
    </location>
</feature>
<dbReference type="InterPro" id="IPR002110">
    <property type="entry name" value="Ankyrin_rpt"/>
</dbReference>
<gene>
    <name evidence="4" type="ORF">PCOR1329_LOCUS60543</name>
</gene>
<evidence type="ECO:0000256" key="2">
    <source>
        <dbReference type="SAM" id="MobiDB-lite"/>
    </source>
</evidence>
<dbReference type="Gene3D" id="1.10.720.30">
    <property type="entry name" value="SAP domain"/>
    <property type="match status" value="1"/>
</dbReference>
<evidence type="ECO:0000313" key="5">
    <source>
        <dbReference type="Proteomes" id="UP001189429"/>
    </source>
</evidence>
<dbReference type="InterPro" id="IPR003034">
    <property type="entry name" value="SAP_dom"/>
</dbReference>
<reference evidence="4" key="1">
    <citation type="submission" date="2023-10" db="EMBL/GenBank/DDBJ databases">
        <authorList>
            <person name="Chen Y."/>
            <person name="Shah S."/>
            <person name="Dougan E. K."/>
            <person name="Thang M."/>
            <person name="Chan C."/>
        </authorList>
    </citation>
    <scope>NUCLEOTIDE SEQUENCE [LARGE SCALE GENOMIC DNA]</scope>
</reference>
<dbReference type="PROSITE" id="PS50088">
    <property type="entry name" value="ANK_REPEAT"/>
    <property type="match status" value="1"/>
</dbReference>
<proteinExistence type="predicted"/>
<organism evidence="4 5">
    <name type="scientific">Prorocentrum cordatum</name>
    <dbReference type="NCBI Taxonomy" id="2364126"/>
    <lineage>
        <taxon>Eukaryota</taxon>
        <taxon>Sar</taxon>
        <taxon>Alveolata</taxon>
        <taxon>Dinophyceae</taxon>
        <taxon>Prorocentrales</taxon>
        <taxon>Prorocentraceae</taxon>
        <taxon>Prorocentrum</taxon>
    </lineage>
</organism>
<feature type="repeat" description="ANK" evidence="1">
    <location>
        <begin position="170"/>
        <end position="202"/>
    </location>
</feature>
<dbReference type="Proteomes" id="UP001189429">
    <property type="component" value="Unassembled WGS sequence"/>
</dbReference>
<evidence type="ECO:0000256" key="1">
    <source>
        <dbReference type="PROSITE-ProRule" id="PRU00023"/>
    </source>
</evidence>
<dbReference type="PROSITE" id="PS50800">
    <property type="entry name" value="SAP"/>
    <property type="match status" value="1"/>
</dbReference>
<dbReference type="SUPFAM" id="SSF68906">
    <property type="entry name" value="SAP domain"/>
    <property type="match status" value="1"/>
</dbReference>
<name>A0ABN9VUT7_9DINO</name>
<dbReference type="Pfam" id="PF02037">
    <property type="entry name" value="SAP"/>
    <property type="match status" value="1"/>
</dbReference>
<feature type="region of interest" description="Disordered" evidence="2">
    <location>
        <begin position="67"/>
        <end position="107"/>
    </location>
</feature>
<dbReference type="InterPro" id="IPR036361">
    <property type="entry name" value="SAP_dom_sf"/>
</dbReference>
<evidence type="ECO:0000313" key="4">
    <source>
        <dbReference type="EMBL" id="CAK0876017.1"/>
    </source>
</evidence>
<feature type="compositionally biased region" description="Low complexity" evidence="2">
    <location>
        <begin position="75"/>
        <end position="106"/>
    </location>
</feature>
<protein>
    <recommendedName>
        <fullName evidence="3">SAP domain-containing protein</fullName>
    </recommendedName>
</protein>
<sequence>MASRGGARARGAAEGGAACPRRAWLALGSGSLGLLRWSRRASAQGGEAASPAPALCVAGAVPGGGCPGRPRARRGSLPPSLASAGQAAGGSPSEAASGPAAGARQGFGRQTAPELRQLLRDFGLPAAGFKADLLARLEDHFLQACARGDAPLVARLLAAGAAVHGAGSPGDVPPIFAAAQGGHEEVVRVLVEAGAEPDAGVEGGPSPLGAAAEGGFDQAVGFGIGSPIPIPIPRDPT</sequence>
<dbReference type="InterPro" id="IPR036770">
    <property type="entry name" value="Ankyrin_rpt-contain_sf"/>
</dbReference>
<evidence type="ECO:0000259" key="3">
    <source>
        <dbReference type="PROSITE" id="PS50800"/>
    </source>
</evidence>
<feature type="domain" description="SAP" evidence="3">
    <location>
        <begin position="107"/>
        <end position="141"/>
    </location>
</feature>